<dbReference type="VEuPathDB" id="AmoebaDB:DDB_G0269648"/>
<dbReference type="InParanoid" id="Q55DI8"/>
<name>Q55DI8_DICDI</name>
<gene>
    <name evidence="2" type="ORF">DDB_G0269648</name>
</gene>
<dbReference type="FunCoup" id="Q55DI8">
    <property type="interactions" value="696"/>
</dbReference>
<dbReference type="InterPro" id="IPR048278">
    <property type="entry name" value="PFN"/>
</dbReference>
<dbReference type="InterPro" id="IPR036140">
    <property type="entry name" value="PFN_sf"/>
</dbReference>
<evidence type="ECO:0000313" key="3">
    <source>
        <dbReference type="Proteomes" id="UP000002195"/>
    </source>
</evidence>
<proteinExistence type="predicted"/>
<dbReference type="RefSeq" id="XP_646143.1">
    <property type="nucleotide sequence ID" value="XM_641051.1"/>
</dbReference>
<comment type="caution">
    <text evidence="2">The sequence shown here is derived from an EMBL/GenBank/DDBJ whole genome shotgun (WGS) entry which is preliminary data.</text>
</comment>
<evidence type="ECO:0000313" key="2">
    <source>
        <dbReference type="EMBL" id="EAL72174.1"/>
    </source>
</evidence>
<dbReference type="OMA" id="RTFNNEY"/>
<dbReference type="Proteomes" id="UP000002195">
    <property type="component" value="Unassembled WGS sequence"/>
</dbReference>
<dbReference type="eggNOG" id="ENOG502RIHF">
    <property type="taxonomic scope" value="Eukaryota"/>
</dbReference>
<evidence type="ECO:0000256" key="1">
    <source>
        <dbReference type="ARBA" id="ARBA00025549"/>
    </source>
</evidence>
<dbReference type="Pfam" id="PF00235">
    <property type="entry name" value="Profilin"/>
    <property type="match status" value="1"/>
</dbReference>
<dbReference type="GO" id="GO:0003785">
    <property type="term" value="F:actin monomer binding"/>
    <property type="evidence" value="ECO:0000318"/>
    <property type="project" value="GO_Central"/>
</dbReference>
<dbReference type="SUPFAM" id="SSF55770">
    <property type="entry name" value="Profilin (actin-binding protein)"/>
    <property type="match status" value="1"/>
</dbReference>
<dbReference type="dictyBase" id="DDB_G0269648"/>
<dbReference type="PaxDb" id="44689-DDB0190428"/>
<dbReference type="EMBL" id="AAFI02000005">
    <property type="protein sequence ID" value="EAL72174.1"/>
    <property type="molecule type" value="Genomic_DNA"/>
</dbReference>
<organism evidence="2 3">
    <name type="scientific">Dictyostelium discoideum</name>
    <name type="common">Social amoeba</name>
    <dbReference type="NCBI Taxonomy" id="44689"/>
    <lineage>
        <taxon>Eukaryota</taxon>
        <taxon>Amoebozoa</taxon>
        <taxon>Evosea</taxon>
        <taxon>Eumycetozoa</taxon>
        <taxon>Dictyostelia</taxon>
        <taxon>Dictyosteliales</taxon>
        <taxon>Dictyosteliaceae</taxon>
        <taxon>Dictyostelium</taxon>
    </lineage>
</organism>
<sequence length="138" mass="15328">MSEPYKPSTLKHGEELCQELASNNSIDSVGILDDEGNTIASKGFNITPQEFKDIKYILINDKPDYKLGTITINNVTYNELTKYSDGLYYAKAGETGCVIAKNIKSLIVATLHCKHTSSLFDACEKIKSTSQFIKFDGY</sequence>
<dbReference type="GO" id="GO:0005938">
    <property type="term" value="C:cell cortex"/>
    <property type="evidence" value="ECO:0000318"/>
    <property type="project" value="GO_Central"/>
</dbReference>
<dbReference type="SMR" id="Q55DI8"/>
<accession>Q55DI8</accession>
<protein>
    <recommendedName>
        <fullName evidence="4">Profilin</fullName>
    </recommendedName>
</protein>
<dbReference type="AlphaFoldDB" id="Q55DI8"/>
<comment type="function">
    <text evidence="1">Binds to actin and affects the structure of the cytoskeleton. At high concentrations, profilin prevents the polymerization of actin, whereas it enhances it at low concentrations. By binding to PIP2, it inhibits the formation of IP3 and DG.</text>
</comment>
<dbReference type="KEGG" id="ddi:DDB_G0269648"/>
<dbReference type="GeneID" id="8617093"/>
<dbReference type="HOGENOM" id="CLU_1858993_0_0_1"/>
<reference evidence="2 3" key="1">
    <citation type="journal article" date="2005" name="Nature">
        <title>The genome of the social amoeba Dictyostelium discoideum.</title>
        <authorList>
            <consortium name="The Dictyostelium discoideum Sequencing Consortium"/>
            <person name="Eichinger L."/>
            <person name="Pachebat J.A."/>
            <person name="Glockner G."/>
            <person name="Rajandream M.A."/>
            <person name="Sucgang R."/>
            <person name="Berriman M."/>
            <person name="Song J."/>
            <person name="Olsen R."/>
            <person name="Szafranski K."/>
            <person name="Xu Q."/>
            <person name="Tunggal B."/>
            <person name="Kummerfeld S."/>
            <person name="Madera M."/>
            <person name="Konfortov B.A."/>
            <person name="Rivero F."/>
            <person name="Bankier A.T."/>
            <person name="Lehmann R."/>
            <person name="Hamlin N."/>
            <person name="Davies R."/>
            <person name="Gaudet P."/>
            <person name="Fey P."/>
            <person name="Pilcher K."/>
            <person name="Chen G."/>
            <person name="Saunders D."/>
            <person name="Sodergren E."/>
            <person name="Davis P."/>
            <person name="Kerhornou A."/>
            <person name="Nie X."/>
            <person name="Hall N."/>
            <person name="Anjard C."/>
            <person name="Hemphill L."/>
            <person name="Bason N."/>
            <person name="Farbrother P."/>
            <person name="Desany B."/>
            <person name="Just E."/>
            <person name="Morio T."/>
            <person name="Rost R."/>
            <person name="Churcher C."/>
            <person name="Cooper J."/>
            <person name="Haydock S."/>
            <person name="van Driessche N."/>
            <person name="Cronin A."/>
            <person name="Goodhead I."/>
            <person name="Muzny D."/>
            <person name="Mourier T."/>
            <person name="Pain A."/>
            <person name="Lu M."/>
            <person name="Harper D."/>
            <person name="Lindsay R."/>
            <person name="Hauser H."/>
            <person name="James K."/>
            <person name="Quiles M."/>
            <person name="Madan Babu M."/>
            <person name="Saito T."/>
            <person name="Buchrieser C."/>
            <person name="Wardroper A."/>
            <person name="Felder M."/>
            <person name="Thangavelu M."/>
            <person name="Johnson D."/>
            <person name="Knights A."/>
            <person name="Loulseged H."/>
            <person name="Mungall K."/>
            <person name="Oliver K."/>
            <person name="Price C."/>
            <person name="Quail M.A."/>
            <person name="Urushihara H."/>
            <person name="Hernandez J."/>
            <person name="Rabbinowitsch E."/>
            <person name="Steffen D."/>
            <person name="Sanders M."/>
            <person name="Ma J."/>
            <person name="Kohara Y."/>
            <person name="Sharp S."/>
            <person name="Simmonds M."/>
            <person name="Spiegler S."/>
            <person name="Tivey A."/>
            <person name="Sugano S."/>
            <person name="White B."/>
            <person name="Walker D."/>
            <person name="Woodward J."/>
            <person name="Winckler T."/>
            <person name="Tanaka Y."/>
            <person name="Shaulsky G."/>
            <person name="Schleicher M."/>
            <person name="Weinstock G."/>
            <person name="Rosenthal A."/>
            <person name="Cox E.C."/>
            <person name="Chisholm R.L."/>
            <person name="Gibbs R."/>
            <person name="Loomis W.F."/>
            <person name="Platzer M."/>
            <person name="Kay R.R."/>
            <person name="Williams J."/>
            <person name="Dear P.H."/>
            <person name="Noegel A.A."/>
            <person name="Barrell B."/>
            <person name="Kuspa A."/>
        </authorList>
    </citation>
    <scope>NUCLEOTIDE SEQUENCE [LARGE SCALE GENOMIC DNA]</scope>
    <source>
        <strain evidence="2 3">AX4</strain>
    </source>
</reference>
<keyword evidence="3" id="KW-1185">Reference proteome</keyword>
<evidence type="ECO:0008006" key="4">
    <source>
        <dbReference type="Google" id="ProtNLM"/>
    </source>
</evidence>
<dbReference type="Gene3D" id="3.30.450.30">
    <property type="entry name" value="Dynein light chain 2a, cytoplasmic"/>
    <property type="match status" value="1"/>
</dbReference>